<dbReference type="AlphaFoldDB" id="A0AA49JBX7"/>
<protein>
    <submittedName>
        <fullName evidence="1">Type VI secretion system contractile sheath small subunit</fullName>
    </submittedName>
</protein>
<name>A0AA49JBX7_9BACT</name>
<sequence length="147" mass="16698">MNEVEIGGQLVPQQSFEAITQISSNRTLLVQKLTARPTKPEPITGLKTLNEVFEHFKPTVKVEFENEEGAPVNEELHFSNLADFTKNGITEQSEFLKDINAQQENYHKFIKQLKSNKILKSALQNPEAKQAYLKALQAMIQEIEEAD</sequence>
<dbReference type="EMBL" id="CP120682">
    <property type="protein sequence ID" value="WKN35108.1"/>
    <property type="molecule type" value="Genomic_DNA"/>
</dbReference>
<proteinExistence type="predicted"/>
<reference evidence="1" key="2">
    <citation type="journal article" date="2024" name="Antonie Van Leeuwenhoek">
        <title>Roseihalotalea indica gen. nov., sp. nov., a halophilic Bacteroidetes from mesopelagic Southwest Indian Ocean with higher carbohydrate metabolic potential.</title>
        <authorList>
            <person name="Chen B."/>
            <person name="Zhang M."/>
            <person name="Lin D."/>
            <person name="Ye J."/>
            <person name="Tang K."/>
        </authorList>
    </citation>
    <scope>NUCLEOTIDE SEQUENCE</scope>
    <source>
        <strain evidence="1">TK19036</strain>
    </source>
</reference>
<organism evidence="1">
    <name type="scientific">Roseihalotalea indica</name>
    <dbReference type="NCBI Taxonomy" id="2867963"/>
    <lineage>
        <taxon>Bacteria</taxon>
        <taxon>Pseudomonadati</taxon>
        <taxon>Bacteroidota</taxon>
        <taxon>Cytophagia</taxon>
        <taxon>Cytophagales</taxon>
        <taxon>Catalimonadaceae</taxon>
        <taxon>Roseihalotalea</taxon>
    </lineage>
</organism>
<evidence type="ECO:0000313" key="1">
    <source>
        <dbReference type="EMBL" id="WKN35108.1"/>
    </source>
</evidence>
<reference evidence="1" key="1">
    <citation type="journal article" date="2023" name="Comput. Struct. Biotechnol. J.">
        <title>Discovery of a novel marine Bacteroidetes with a rich repertoire of carbohydrate-active enzymes.</title>
        <authorList>
            <person name="Chen B."/>
            <person name="Liu G."/>
            <person name="Chen Q."/>
            <person name="Wang H."/>
            <person name="Liu L."/>
            <person name="Tang K."/>
        </authorList>
    </citation>
    <scope>NUCLEOTIDE SEQUENCE</scope>
    <source>
        <strain evidence="1">TK19036</strain>
    </source>
</reference>
<accession>A0AA49JBX7</accession>
<gene>
    <name evidence="1" type="ORF">K4G66_22280</name>
</gene>